<sequence length="108" mass="11271">MVQTNYSVATNGSIISHAGQARHVGQIFFGEGLNTQTRTVNNDDDILATENADGYNDFAAAQLLGAEVSEGVLAYITLGVDTSFKGSIINTNYVTNSAHSNVASATAT</sequence>
<dbReference type="Proteomes" id="UP000027456">
    <property type="component" value="Unassembled WGS sequence"/>
</dbReference>
<gene>
    <name evidence="1" type="ORF">V565_078470</name>
</gene>
<keyword evidence="2" id="KW-1185">Reference proteome</keyword>
<dbReference type="GO" id="GO:0051213">
    <property type="term" value="F:dioxygenase activity"/>
    <property type="evidence" value="ECO:0007669"/>
    <property type="project" value="UniProtKB-KW"/>
</dbReference>
<dbReference type="PANTHER" id="PTHR34315">
    <property type="match status" value="1"/>
</dbReference>
<proteinExistence type="predicted"/>
<evidence type="ECO:0000313" key="2">
    <source>
        <dbReference type="Proteomes" id="UP000027456"/>
    </source>
</evidence>
<dbReference type="PANTHER" id="PTHR34315:SF1">
    <property type="entry name" value="INTRADIOL RING-CLEAVAGE DIOXYGENASES DOMAIN-CONTAINING PROTEIN-RELATED"/>
    <property type="match status" value="1"/>
</dbReference>
<dbReference type="AlphaFoldDB" id="A0A074S0S1"/>
<dbReference type="EMBL" id="AZST01000246">
    <property type="protein sequence ID" value="KEP50513.1"/>
    <property type="molecule type" value="Genomic_DNA"/>
</dbReference>
<organism evidence="1 2">
    <name type="scientific">Rhizoctonia solani 123E</name>
    <dbReference type="NCBI Taxonomy" id="1423351"/>
    <lineage>
        <taxon>Eukaryota</taxon>
        <taxon>Fungi</taxon>
        <taxon>Dikarya</taxon>
        <taxon>Basidiomycota</taxon>
        <taxon>Agaricomycotina</taxon>
        <taxon>Agaricomycetes</taxon>
        <taxon>Cantharellales</taxon>
        <taxon>Ceratobasidiaceae</taxon>
        <taxon>Rhizoctonia</taxon>
    </lineage>
</organism>
<name>A0A074S0S1_9AGAM</name>
<reference evidence="1 2" key="1">
    <citation type="submission" date="2013-12" db="EMBL/GenBank/DDBJ databases">
        <authorList>
            <person name="Cubeta M."/>
            <person name="Pakala S."/>
            <person name="Fedorova N."/>
            <person name="Thomas E."/>
            <person name="Dean R."/>
            <person name="Jabaji S."/>
            <person name="Neate S."/>
            <person name="Toda T."/>
            <person name="Tavantzis S."/>
            <person name="Vilgalys R."/>
            <person name="Bharathan N."/>
            <person name="Pakala S."/>
            <person name="Losada L.S."/>
            <person name="Zafar N."/>
            <person name="Nierman W."/>
        </authorList>
    </citation>
    <scope>NUCLEOTIDE SEQUENCE [LARGE SCALE GENOMIC DNA]</scope>
    <source>
        <strain evidence="1 2">123E</strain>
    </source>
</reference>
<protein>
    <submittedName>
        <fullName evidence="1">Putative aromatic compound dioxygenase</fullName>
    </submittedName>
</protein>
<evidence type="ECO:0000313" key="1">
    <source>
        <dbReference type="EMBL" id="KEP50513.1"/>
    </source>
</evidence>
<accession>A0A074S0S1</accession>
<comment type="caution">
    <text evidence="1">The sequence shown here is derived from an EMBL/GenBank/DDBJ whole genome shotgun (WGS) entry which is preliminary data.</text>
</comment>
<keyword evidence="1" id="KW-0560">Oxidoreductase</keyword>
<dbReference type="OrthoDB" id="121380at2759"/>
<keyword evidence="1" id="KW-0223">Dioxygenase</keyword>
<dbReference type="HOGENOM" id="CLU_141787_0_0_1"/>
<dbReference type="STRING" id="1423351.A0A074S0S1"/>